<dbReference type="Pfam" id="PF06439">
    <property type="entry name" value="3keto-disac_hyd"/>
    <property type="match status" value="1"/>
</dbReference>
<dbReference type="OrthoDB" id="259356at2"/>
<dbReference type="InterPro" id="IPR010496">
    <property type="entry name" value="AL/BT2_dom"/>
</dbReference>
<keyword evidence="3" id="KW-1185">Reference proteome</keyword>
<dbReference type="AlphaFoldDB" id="A0A1M5L0W4"/>
<dbReference type="GO" id="GO:0016787">
    <property type="term" value="F:hydrolase activity"/>
    <property type="evidence" value="ECO:0007669"/>
    <property type="project" value="InterPro"/>
</dbReference>
<name>A0A1M5L0W4_9BACT</name>
<proteinExistence type="predicted"/>
<evidence type="ECO:0000313" key="2">
    <source>
        <dbReference type="EMBL" id="SHG58688.1"/>
    </source>
</evidence>
<dbReference type="EMBL" id="FQUS01000036">
    <property type="protein sequence ID" value="SHG58688.1"/>
    <property type="molecule type" value="Genomic_DNA"/>
</dbReference>
<accession>A0A1M5L0W4</accession>
<dbReference type="Proteomes" id="UP000184041">
    <property type="component" value="Unassembled WGS sequence"/>
</dbReference>
<evidence type="ECO:0000259" key="1">
    <source>
        <dbReference type="Pfam" id="PF06439"/>
    </source>
</evidence>
<gene>
    <name evidence="2" type="ORF">SAMN05443144_13618</name>
</gene>
<feature type="domain" description="3-keto-alpha-glucoside-1,2-lyase/3-keto-2-hydroxy-glucal hydratase" evidence="1">
    <location>
        <begin position="3"/>
        <end position="85"/>
    </location>
</feature>
<reference evidence="2 3" key="1">
    <citation type="submission" date="2016-11" db="EMBL/GenBank/DDBJ databases">
        <authorList>
            <person name="Jaros S."/>
            <person name="Januszkiewicz K."/>
            <person name="Wedrychowicz H."/>
        </authorList>
    </citation>
    <scope>NUCLEOTIDE SEQUENCE [LARGE SCALE GENOMIC DNA]</scope>
    <source>
        <strain evidence="2 3">DSM 21986</strain>
    </source>
</reference>
<sequence>MAAWKTGRWNTLRIRCVGKYPRITTWINYTKIAEFDAATTPHPRYDREQMFQTLGREGAIALQIHNGTGAWRKGAKCRWKNIRVRSL</sequence>
<dbReference type="Gene3D" id="2.60.120.560">
    <property type="entry name" value="Exo-inulinase, domain 1"/>
    <property type="match status" value="1"/>
</dbReference>
<organism evidence="2 3">
    <name type="scientific">Fodinibius roseus</name>
    <dbReference type="NCBI Taxonomy" id="1194090"/>
    <lineage>
        <taxon>Bacteria</taxon>
        <taxon>Pseudomonadati</taxon>
        <taxon>Balneolota</taxon>
        <taxon>Balneolia</taxon>
        <taxon>Balneolales</taxon>
        <taxon>Balneolaceae</taxon>
        <taxon>Fodinibius</taxon>
    </lineage>
</organism>
<evidence type="ECO:0000313" key="3">
    <source>
        <dbReference type="Proteomes" id="UP000184041"/>
    </source>
</evidence>
<protein>
    <recommendedName>
        <fullName evidence="1">3-keto-alpha-glucoside-1,2-lyase/3-keto-2-hydroxy-glucal hydratase domain-containing protein</fullName>
    </recommendedName>
</protein>